<dbReference type="InterPro" id="IPR000182">
    <property type="entry name" value="GNAT_dom"/>
</dbReference>
<dbReference type="Pfam" id="PF00583">
    <property type="entry name" value="Acetyltransf_1"/>
    <property type="match status" value="1"/>
</dbReference>
<proteinExistence type="predicted"/>
<accession>A0A2T0GUG8</accession>
<evidence type="ECO:0000259" key="1">
    <source>
        <dbReference type="PROSITE" id="PS51186"/>
    </source>
</evidence>
<reference evidence="2 3" key="1">
    <citation type="submission" date="2018-03" db="EMBL/GenBank/DDBJ databases">
        <title>Actinopolyspora mortivallis from Sahara, screening for active biomolecules.</title>
        <authorList>
            <person name="Selama O."/>
            <person name="Wellington E.M.H."/>
            <person name="Hacene H."/>
        </authorList>
    </citation>
    <scope>NUCLEOTIDE SEQUENCE [LARGE SCALE GENOMIC DNA]</scope>
    <source>
        <strain evidence="2 3">M5A</strain>
    </source>
</reference>
<evidence type="ECO:0000313" key="2">
    <source>
        <dbReference type="EMBL" id="PRW62765.1"/>
    </source>
</evidence>
<evidence type="ECO:0000313" key="3">
    <source>
        <dbReference type="Proteomes" id="UP000239352"/>
    </source>
</evidence>
<dbReference type="SUPFAM" id="SSF55729">
    <property type="entry name" value="Acyl-CoA N-acyltransferases (Nat)"/>
    <property type="match status" value="1"/>
</dbReference>
<dbReference type="AlphaFoldDB" id="A0A2T0GUG8"/>
<dbReference type="InParanoid" id="A0A2T0GUG8"/>
<name>A0A2T0GUG8_ACTMO</name>
<comment type="caution">
    <text evidence="2">The sequence shown here is derived from an EMBL/GenBank/DDBJ whole genome shotgun (WGS) entry which is preliminary data.</text>
</comment>
<dbReference type="EMBL" id="PVSR01000025">
    <property type="protein sequence ID" value="PRW62765.1"/>
    <property type="molecule type" value="Genomic_DNA"/>
</dbReference>
<dbReference type="InterPro" id="IPR016181">
    <property type="entry name" value="Acyl_CoA_acyltransferase"/>
</dbReference>
<dbReference type="CDD" id="cd04301">
    <property type="entry name" value="NAT_SF"/>
    <property type="match status" value="1"/>
</dbReference>
<dbReference type="Proteomes" id="UP000239352">
    <property type="component" value="Unassembled WGS sequence"/>
</dbReference>
<feature type="domain" description="N-acetyltransferase" evidence="1">
    <location>
        <begin position="1"/>
        <end position="146"/>
    </location>
</feature>
<dbReference type="GO" id="GO:0016747">
    <property type="term" value="F:acyltransferase activity, transferring groups other than amino-acyl groups"/>
    <property type="evidence" value="ECO:0007669"/>
    <property type="project" value="InterPro"/>
</dbReference>
<sequence>MTSGHVPEVLEIGNRVFDISEFPYSTWSLSAIARHLDQQPEACHVALFEGAPVGFVLASMPFLNNQTWGHIEWIGILPAFQGRALATKLGDASIRALYNAGATRIVADIATSNRQSKLLARSLGFTELTTVSLFSAPTLEWIKTPERTTETVASEA</sequence>
<dbReference type="Gene3D" id="3.40.630.30">
    <property type="match status" value="1"/>
</dbReference>
<dbReference type="STRING" id="1050202.GCA_000384035_03750"/>
<keyword evidence="3" id="KW-1185">Reference proteome</keyword>
<dbReference type="PROSITE" id="PS51186">
    <property type="entry name" value="GNAT"/>
    <property type="match status" value="1"/>
</dbReference>
<organism evidence="2 3">
    <name type="scientific">Actinopolyspora mortivallis</name>
    <dbReference type="NCBI Taxonomy" id="33906"/>
    <lineage>
        <taxon>Bacteria</taxon>
        <taxon>Bacillati</taxon>
        <taxon>Actinomycetota</taxon>
        <taxon>Actinomycetes</taxon>
        <taxon>Actinopolysporales</taxon>
        <taxon>Actinopolysporaceae</taxon>
        <taxon>Actinopolyspora</taxon>
    </lineage>
</organism>
<gene>
    <name evidence="2" type="ORF">CEP50_13595</name>
</gene>
<protein>
    <submittedName>
        <fullName evidence="2">GNAT family N-acetyltransferase</fullName>
    </submittedName>
</protein>
<keyword evidence="2" id="KW-0808">Transferase</keyword>